<organism evidence="2 3">
    <name type="scientific">Nocardia arthritidis</name>
    <dbReference type="NCBI Taxonomy" id="228602"/>
    <lineage>
        <taxon>Bacteria</taxon>
        <taxon>Bacillati</taxon>
        <taxon>Actinomycetota</taxon>
        <taxon>Actinomycetes</taxon>
        <taxon>Mycobacteriales</taxon>
        <taxon>Nocardiaceae</taxon>
        <taxon>Nocardia</taxon>
    </lineage>
</organism>
<dbReference type="InterPro" id="IPR014710">
    <property type="entry name" value="RmlC-like_jellyroll"/>
</dbReference>
<gene>
    <name evidence="2" type="ORF">F5544_25335</name>
</gene>
<sequence length="162" mass="17879">MACLFRTGETRSMTLSSTTQSIIDRLELAPLPVCNGYFRETWRDDHSTVIYWLMPATHRAGLHSAEYPEVYTYHAGTPLRFTLLYPNGELTEALLGPDPAAGHHPHLIVPPGVWQAADPTGEYTLASVVVAPPFRPDIVRTADAAELTRLHPRHAAAIRALS</sequence>
<dbReference type="CDD" id="cd06121">
    <property type="entry name" value="cupin_YML079wp"/>
    <property type="match status" value="1"/>
</dbReference>
<dbReference type="EMBL" id="CP046172">
    <property type="protein sequence ID" value="QIS12921.1"/>
    <property type="molecule type" value="Genomic_DNA"/>
</dbReference>
<dbReference type="InterPro" id="IPR011051">
    <property type="entry name" value="RmlC_Cupin_sf"/>
</dbReference>
<dbReference type="AlphaFoldDB" id="A0A6G9YIA0"/>
<dbReference type="InterPro" id="IPR039935">
    <property type="entry name" value="YML079W-like"/>
</dbReference>
<keyword evidence="3" id="KW-1185">Reference proteome</keyword>
<dbReference type="KEGG" id="nah:F5544_25335"/>
<dbReference type="PANTHER" id="PTHR33387">
    <property type="entry name" value="RMLC-LIKE JELLY ROLL FOLD PROTEIN"/>
    <property type="match status" value="1"/>
</dbReference>
<dbReference type="PANTHER" id="PTHR33387:SF3">
    <property type="entry name" value="DUF985 DOMAIN-CONTAINING PROTEIN"/>
    <property type="match status" value="1"/>
</dbReference>
<feature type="domain" description="DUF985" evidence="1">
    <location>
        <begin position="20"/>
        <end position="136"/>
    </location>
</feature>
<proteinExistence type="predicted"/>
<dbReference type="InterPro" id="IPR009327">
    <property type="entry name" value="Cupin_DUF985"/>
</dbReference>
<reference evidence="2 3" key="1">
    <citation type="journal article" date="2019" name="ACS Chem. Biol.">
        <title>Identification and Mobilization of a Cryptic Antibiotic Biosynthesis Gene Locus from a Human-Pathogenic Nocardia Isolate.</title>
        <authorList>
            <person name="Herisse M."/>
            <person name="Ishida K."/>
            <person name="Porter J.L."/>
            <person name="Howden B."/>
            <person name="Hertweck C."/>
            <person name="Stinear T.P."/>
            <person name="Pidot S.J."/>
        </authorList>
    </citation>
    <scope>NUCLEOTIDE SEQUENCE [LARGE SCALE GENOMIC DNA]</scope>
    <source>
        <strain evidence="2 3">AUSMDU00012717</strain>
    </source>
</reference>
<name>A0A6G9YIA0_9NOCA</name>
<evidence type="ECO:0000313" key="2">
    <source>
        <dbReference type="EMBL" id="QIS12921.1"/>
    </source>
</evidence>
<evidence type="ECO:0000259" key="1">
    <source>
        <dbReference type="Pfam" id="PF06172"/>
    </source>
</evidence>
<dbReference type="Gene3D" id="2.60.120.10">
    <property type="entry name" value="Jelly Rolls"/>
    <property type="match status" value="1"/>
</dbReference>
<dbReference type="Pfam" id="PF06172">
    <property type="entry name" value="Cupin_5"/>
    <property type="match status" value="1"/>
</dbReference>
<dbReference type="SUPFAM" id="SSF51182">
    <property type="entry name" value="RmlC-like cupins"/>
    <property type="match status" value="1"/>
</dbReference>
<protein>
    <submittedName>
        <fullName evidence="2">Cupin domain-containing protein</fullName>
    </submittedName>
</protein>
<accession>A0A6G9YIA0</accession>
<dbReference type="Proteomes" id="UP000503540">
    <property type="component" value="Chromosome"/>
</dbReference>
<evidence type="ECO:0000313" key="3">
    <source>
        <dbReference type="Proteomes" id="UP000503540"/>
    </source>
</evidence>